<keyword evidence="1" id="KW-1133">Transmembrane helix</keyword>
<gene>
    <name evidence="2" type="ORF">RGI145_18250</name>
</gene>
<dbReference type="GO" id="GO:0015385">
    <property type="term" value="F:sodium:proton antiporter activity"/>
    <property type="evidence" value="ECO:0007669"/>
    <property type="project" value="TreeGrafter"/>
</dbReference>
<dbReference type="NCBIfam" id="TIGR01300">
    <property type="entry name" value="CPA3_mnhG_phaG"/>
    <property type="match status" value="1"/>
</dbReference>
<protein>
    <submittedName>
        <fullName evidence="2">Sodium:proton antiporter</fullName>
    </submittedName>
</protein>
<dbReference type="PANTHER" id="PTHR34703">
    <property type="entry name" value="ANTIPORTER SUBUNIT MNHG2-RELATED"/>
    <property type="match status" value="1"/>
</dbReference>
<dbReference type="Proteomes" id="UP000185494">
    <property type="component" value="Chromosome 1"/>
</dbReference>
<dbReference type="STRING" id="257708.RGI145_18250"/>
<feature type="transmembrane region" description="Helical" evidence="1">
    <location>
        <begin position="37"/>
        <end position="56"/>
    </location>
</feature>
<dbReference type="Pfam" id="PF03334">
    <property type="entry name" value="PhaG_MnhG_YufB"/>
    <property type="match status" value="1"/>
</dbReference>
<dbReference type="eggNOG" id="COG1320">
    <property type="taxonomic scope" value="Bacteria"/>
</dbReference>
<dbReference type="InterPro" id="IPR005133">
    <property type="entry name" value="PhaG_MnhG_YufB"/>
</dbReference>
<dbReference type="PANTHER" id="PTHR34703:SF1">
    <property type="entry name" value="ANTIPORTER SUBUNIT MNHG2-RELATED"/>
    <property type="match status" value="1"/>
</dbReference>
<dbReference type="RefSeq" id="WP_075799512.1">
    <property type="nucleotide sequence ID" value="NZ_CP015583.1"/>
</dbReference>
<keyword evidence="1" id="KW-0812">Transmembrane</keyword>
<proteinExistence type="predicted"/>
<keyword evidence="1" id="KW-0472">Membrane</keyword>
<name>A0A1L7AJ92_9PROT</name>
<dbReference type="NCBIfam" id="NF009314">
    <property type="entry name" value="PRK12674.1-2"/>
    <property type="match status" value="1"/>
</dbReference>
<evidence type="ECO:0000313" key="2">
    <source>
        <dbReference type="EMBL" id="APT58759.1"/>
    </source>
</evidence>
<sequence length="116" mass="12065">MIAASLMILGTAFLCIAAIGVVRLPDAFQRMHAGTKAGTLGTMLVLVGALLAGDAVKLPTGVLTILFLLLTLPVAAQLLGRAAYMSGATLRGLKGEDPLAEVLERQKAPLEERLRG</sequence>
<accession>A0A1L7AJ92</accession>
<dbReference type="EMBL" id="CP015583">
    <property type="protein sequence ID" value="APT58759.1"/>
    <property type="molecule type" value="Genomic_DNA"/>
</dbReference>
<organism evidence="2 3">
    <name type="scientific">Roseomonas gilardii</name>
    <dbReference type="NCBI Taxonomy" id="257708"/>
    <lineage>
        <taxon>Bacteria</taxon>
        <taxon>Pseudomonadati</taxon>
        <taxon>Pseudomonadota</taxon>
        <taxon>Alphaproteobacteria</taxon>
        <taxon>Acetobacterales</taxon>
        <taxon>Roseomonadaceae</taxon>
        <taxon>Roseomonas</taxon>
    </lineage>
</organism>
<feature type="transmembrane region" description="Helical" evidence="1">
    <location>
        <begin position="6"/>
        <end position="25"/>
    </location>
</feature>
<dbReference type="KEGG" id="rgi:RGI145_18250"/>
<evidence type="ECO:0000256" key="1">
    <source>
        <dbReference type="SAM" id="Phobius"/>
    </source>
</evidence>
<evidence type="ECO:0000313" key="3">
    <source>
        <dbReference type="Proteomes" id="UP000185494"/>
    </source>
</evidence>
<dbReference type="AlphaFoldDB" id="A0A1L7AJ92"/>
<reference evidence="2 3" key="1">
    <citation type="submission" date="2016-05" db="EMBL/GenBank/DDBJ databases">
        <title>Complete Genome and Methylome Analysis of Psychrotrophic Bacterial Isolates from Antarctic Lake Untersee.</title>
        <authorList>
            <person name="Fomenkov A."/>
            <person name="Akimov V.N."/>
            <person name="Vasilyeva L.V."/>
            <person name="Andersen D."/>
            <person name="Vincze T."/>
            <person name="Roberts R.J."/>
        </authorList>
    </citation>
    <scope>NUCLEOTIDE SEQUENCE [LARGE SCALE GENOMIC DNA]</scope>
    <source>
        <strain evidence="2 3">U14-5</strain>
    </source>
</reference>
<feature type="transmembrane region" description="Helical" evidence="1">
    <location>
        <begin position="62"/>
        <end position="84"/>
    </location>
</feature>